<dbReference type="HAMAP" id="MF_00835">
    <property type="entry name" value="BioC"/>
    <property type="match status" value="1"/>
</dbReference>
<dbReference type="GO" id="GO:0009102">
    <property type="term" value="P:biotin biosynthetic process"/>
    <property type="evidence" value="ECO:0007669"/>
    <property type="project" value="UniProtKB-UniRule"/>
</dbReference>
<dbReference type="EMBL" id="AAOE01000016">
    <property type="protein sequence ID" value="EAR08743.1"/>
    <property type="molecule type" value="Genomic_DNA"/>
</dbReference>
<organism evidence="10 11">
    <name type="scientific">Reinekea blandensis MED297</name>
    <dbReference type="NCBI Taxonomy" id="314283"/>
    <lineage>
        <taxon>Bacteria</taxon>
        <taxon>Pseudomonadati</taxon>
        <taxon>Pseudomonadota</taxon>
        <taxon>Gammaproteobacteria</taxon>
        <taxon>Oceanospirillales</taxon>
        <taxon>Saccharospirillaceae</taxon>
        <taxon>Reinekea</taxon>
    </lineage>
</organism>
<comment type="similarity">
    <text evidence="8">Belongs to the methyltransferase superfamily.</text>
</comment>
<dbReference type="EC" id="2.1.1.197" evidence="3 8"/>
<comment type="caution">
    <text evidence="10">The sequence shown here is derived from an EMBL/GenBank/DDBJ whole genome shotgun (WGS) entry which is preliminary data.</text>
</comment>
<dbReference type="Proteomes" id="UP000005953">
    <property type="component" value="Unassembled WGS sequence"/>
</dbReference>
<evidence type="ECO:0000256" key="7">
    <source>
        <dbReference type="ARBA" id="ARBA00022756"/>
    </source>
</evidence>
<keyword evidence="11" id="KW-1185">Reference proteome</keyword>
<keyword evidence="4 8" id="KW-0489">Methyltransferase</keyword>
<dbReference type="RefSeq" id="WP_008045929.1">
    <property type="nucleotide sequence ID" value="NZ_CH724152.1"/>
</dbReference>
<protein>
    <recommendedName>
        <fullName evidence="3 8">Malonyl-[acyl-carrier protein] O-methyltransferase</fullName>
        <shortName evidence="8">Malonyl-ACP O-methyltransferase</shortName>
        <ecNumber evidence="3 8">2.1.1.197</ecNumber>
    </recommendedName>
    <alternativeName>
        <fullName evidence="8">Biotin synthesis protein BioC</fullName>
    </alternativeName>
</protein>
<feature type="domain" description="Methyltransferase type 11" evidence="9">
    <location>
        <begin position="48"/>
        <end position="140"/>
    </location>
</feature>
<dbReference type="InterPro" id="IPR013216">
    <property type="entry name" value="Methyltransf_11"/>
</dbReference>
<evidence type="ECO:0000256" key="3">
    <source>
        <dbReference type="ARBA" id="ARBA00012327"/>
    </source>
</evidence>
<keyword evidence="5 8" id="KW-0808">Transferase</keyword>
<evidence type="ECO:0000256" key="1">
    <source>
        <dbReference type="ARBA" id="ARBA00000852"/>
    </source>
</evidence>
<dbReference type="HOGENOM" id="CLU_046586_2_2_6"/>
<dbReference type="Gene3D" id="3.40.50.150">
    <property type="entry name" value="Vaccinia Virus protein VP39"/>
    <property type="match status" value="1"/>
</dbReference>
<sequence>MNKQAIAQCFSRAAAQYDQFAHLQRTVANRMLAGLPGLAVPSAPIIADLGTGTGYCLPWLQRHYQPATLYGVDLSETMLARARQRTPQITTMLADLEQPPFANDHLDLAVSSLAVQWLASPNPFISRMAAALAPGGHLVLATLGPKTLYELKQAWALVDEGDHVNRFHSAVDWLDAIWASDLSLTLWREERLEVRYDSPLELLRELKALGANHVERRQGQRTSNRIKPMLSAYDGFKRPDGRYPATWEVFYIIASKV</sequence>
<dbReference type="GO" id="GO:0032259">
    <property type="term" value="P:methylation"/>
    <property type="evidence" value="ECO:0007669"/>
    <property type="project" value="UniProtKB-KW"/>
</dbReference>
<dbReference type="GO" id="GO:0102130">
    <property type="term" value="F:malonyl-CoA methyltransferase activity"/>
    <property type="evidence" value="ECO:0007669"/>
    <property type="project" value="UniProtKB-EC"/>
</dbReference>
<evidence type="ECO:0000313" key="10">
    <source>
        <dbReference type="EMBL" id="EAR08743.1"/>
    </source>
</evidence>
<dbReference type="InterPro" id="IPR029063">
    <property type="entry name" value="SAM-dependent_MTases_sf"/>
</dbReference>
<dbReference type="AlphaFoldDB" id="A4BGD7"/>
<dbReference type="GO" id="GO:0010340">
    <property type="term" value="F:carboxyl-O-methyltransferase activity"/>
    <property type="evidence" value="ECO:0007669"/>
    <property type="project" value="UniProtKB-UniRule"/>
</dbReference>
<dbReference type="OrthoDB" id="9760689at2"/>
<dbReference type="PANTHER" id="PTHR13090:SF1">
    <property type="entry name" value="ARGININE-HYDROXYLASE NDUFAF5, MITOCHONDRIAL"/>
    <property type="match status" value="1"/>
</dbReference>
<name>A4BGD7_9GAMM</name>
<dbReference type="UniPathway" id="UPA00078"/>
<keyword evidence="6 8" id="KW-0949">S-adenosyl-L-methionine</keyword>
<evidence type="ECO:0000256" key="6">
    <source>
        <dbReference type="ARBA" id="ARBA00022691"/>
    </source>
</evidence>
<evidence type="ECO:0000313" key="11">
    <source>
        <dbReference type="Proteomes" id="UP000005953"/>
    </source>
</evidence>
<dbReference type="CDD" id="cd02440">
    <property type="entry name" value="AdoMet_MTases"/>
    <property type="match status" value="1"/>
</dbReference>
<evidence type="ECO:0000256" key="5">
    <source>
        <dbReference type="ARBA" id="ARBA00022679"/>
    </source>
</evidence>
<keyword evidence="7 8" id="KW-0093">Biotin biosynthesis</keyword>
<dbReference type="SUPFAM" id="SSF53335">
    <property type="entry name" value="S-adenosyl-L-methionine-dependent methyltransferases"/>
    <property type="match status" value="1"/>
</dbReference>
<gene>
    <name evidence="8" type="primary">bioC</name>
    <name evidence="10" type="ORF">MED297_08766</name>
</gene>
<comment type="catalytic activity">
    <reaction evidence="1 8">
        <text>malonyl-[ACP] + S-adenosyl-L-methionine = malonyl-[ACP] methyl ester + S-adenosyl-L-homocysteine</text>
        <dbReference type="Rhea" id="RHEA:17105"/>
        <dbReference type="Rhea" id="RHEA-COMP:9623"/>
        <dbReference type="Rhea" id="RHEA-COMP:9954"/>
        <dbReference type="ChEBI" id="CHEBI:57856"/>
        <dbReference type="ChEBI" id="CHEBI:59789"/>
        <dbReference type="ChEBI" id="CHEBI:78449"/>
        <dbReference type="ChEBI" id="CHEBI:78845"/>
        <dbReference type="EC" id="2.1.1.197"/>
    </reaction>
</comment>
<dbReference type="InterPro" id="IPR050602">
    <property type="entry name" value="Malonyl-ACP_OMT"/>
</dbReference>
<evidence type="ECO:0000259" key="9">
    <source>
        <dbReference type="Pfam" id="PF08241"/>
    </source>
</evidence>
<reference evidence="10 11" key="1">
    <citation type="submission" date="2006-02" db="EMBL/GenBank/DDBJ databases">
        <authorList>
            <person name="Pinhassi J."/>
            <person name="Pedros-Alio C."/>
            <person name="Ferriera S."/>
            <person name="Johnson J."/>
            <person name="Kravitz S."/>
            <person name="Halpern A."/>
            <person name="Remington K."/>
            <person name="Beeson K."/>
            <person name="Tran B."/>
            <person name="Rogers Y.-H."/>
            <person name="Friedman R."/>
            <person name="Venter J.C."/>
        </authorList>
    </citation>
    <scope>NUCLEOTIDE SEQUENCE [LARGE SCALE GENOMIC DNA]</scope>
    <source>
        <strain evidence="10 11">MED297</strain>
    </source>
</reference>
<dbReference type="STRING" id="314283.MED297_08766"/>
<proteinExistence type="inferred from homology"/>
<comment type="function">
    <text evidence="8">Converts the free carboxyl group of a malonyl-thioester to its methyl ester by transfer of a methyl group from S-adenosyl-L-methionine (SAM). It allows to synthesize pimeloyl-ACP via the fatty acid synthetic pathway.</text>
</comment>
<accession>A4BGD7</accession>
<dbReference type="PANTHER" id="PTHR13090">
    <property type="entry name" value="ARGININE-HYDROXYLASE NDUFAF5, MITOCHONDRIAL"/>
    <property type="match status" value="1"/>
</dbReference>
<evidence type="ECO:0000256" key="4">
    <source>
        <dbReference type="ARBA" id="ARBA00022603"/>
    </source>
</evidence>
<evidence type="ECO:0000256" key="8">
    <source>
        <dbReference type="HAMAP-Rule" id="MF_00835"/>
    </source>
</evidence>
<dbReference type="Pfam" id="PF08241">
    <property type="entry name" value="Methyltransf_11"/>
    <property type="match status" value="1"/>
</dbReference>
<dbReference type="NCBIfam" id="TIGR02072">
    <property type="entry name" value="BioC"/>
    <property type="match status" value="1"/>
</dbReference>
<comment type="pathway">
    <text evidence="2 8">Cofactor biosynthesis; biotin biosynthesis.</text>
</comment>
<dbReference type="GO" id="GO:0008757">
    <property type="term" value="F:S-adenosylmethionine-dependent methyltransferase activity"/>
    <property type="evidence" value="ECO:0007669"/>
    <property type="project" value="InterPro"/>
</dbReference>
<dbReference type="InterPro" id="IPR011814">
    <property type="entry name" value="BioC"/>
</dbReference>
<evidence type="ECO:0000256" key="2">
    <source>
        <dbReference type="ARBA" id="ARBA00004746"/>
    </source>
</evidence>